<reference evidence="2" key="1">
    <citation type="journal article" date="2019" name="Int. J. Syst. Evol. Microbiol.">
        <title>The Global Catalogue of Microorganisms (GCM) 10K type strain sequencing project: providing services to taxonomists for standard genome sequencing and annotation.</title>
        <authorList>
            <consortium name="The Broad Institute Genomics Platform"/>
            <consortium name="The Broad Institute Genome Sequencing Center for Infectious Disease"/>
            <person name="Wu L."/>
            <person name="Ma J."/>
        </authorList>
    </citation>
    <scope>NUCLEOTIDE SEQUENCE [LARGE SCALE GENOMIC DNA]</scope>
    <source>
        <strain evidence="2">JCM 13518</strain>
    </source>
</reference>
<dbReference type="Pfam" id="PF18986">
    <property type="entry name" value="DUF5719"/>
    <property type="match status" value="1"/>
</dbReference>
<dbReference type="Proteomes" id="UP001501057">
    <property type="component" value="Unassembled WGS sequence"/>
</dbReference>
<organism evidence="1 2">
    <name type="scientific">Aeromicrobium alkaliterrae</name>
    <dbReference type="NCBI Taxonomy" id="302168"/>
    <lineage>
        <taxon>Bacteria</taxon>
        <taxon>Bacillati</taxon>
        <taxon>Actinomycetota</taxon>
        <taxon>Actinomycetes</taxon>
        <taxon>Propionibacteriales</taxon>
        <taxon>Nocardioidaceae</taxon>
        <taxon>Aeromicrobium</taxon>
    </lineage>
</organism>
<sequence length="443" mass="43693">MLTFPLVGVLLVALGVVVGPAGSDTTGPREVPIVSSVAACPVAGGLTASAGQVEAGTSSVVTTTTGEESTDAELDPAVWSPSAATGDAAVVRQDGSGGGVAYAAGRLSAGGGLVVTECPRVSDETWYLGAGTTARHSSALVLTNVADVVGSVDVQLWGPAGPIDAVGETGIVVEPGETRSVNVSDLAVGADEVAIRVVRTRGAVTTALMDTSSAVLAGSEILPSSGEPTTESVLPGIAAAGTRTLLLANPGTTAATATVRQAGAEADFVPEGLDAVAVPAGSVVSVPLPQASGTDATAFRVQSDLPVLSTVRVTPSAQDFAYATAVPAWTGPVVVPVATGAGAVRPVLQLLADDETAEVTVEAFDAAMTSVGSTTVEVGSMVLGQVDLADPEAFGSPDVAYVVLTSDAPVHGTAVYRVENLLALLGLVEAPVDALGPAVRPGF</sequence>
<proteinExistence type="predicted"/>
<name>A0ABP4WCX4_9ACTN</name>
<gene>
    <name evidence="1" type="ORF">GCM10009710_34160</name>
</gene>
<evidence type="ECO:0000313" key="2">
    <source>
        <dbReference type="Proteomes" id="UP001501057"/>
    </source>
</evidence>
<evidence type="ECO:0000313" key="1">
    <source>
        <dbReference type="EMBL" id="GAA1751626.1"/>
    </source>
</evidence>
<dbReference type="EMBL" id="BAAAME010000010">
    <property type="protein sequence ID" value="GAA1751626.1"/>
    <property type="molecule type" value="Genomic_DNA"/>
</dbReference>
<comment type="caution">
    <text evidence="1">The sequence shown here is derived from an EMBL/GenBank/DDBJ whole genome shotgun (WGS) entry which is preliminary data.</text>
</comment>
<dbReference type="InterPro" id="IPR043777">
    <property type="entry name" value="DUF5719"/>
</dbReference>
<accession>A0ABP4WCX4</accession>
<evidence type="ECO:0008006" key="3">
    <source>
        <dbReference type="Google" id="ProtNLM"/>
    </source>
</evidence>
<keyword evidence="2" id="KW-1185">Reference proteome</keyword>
<protein>
    <recommendedName>
        <fullName evidence="3">Secreted protein</fullName>
    </recommendedName>
</protein>